<accession>A0A386ZD55</accession>
<dbReference type="OrthoDB" id="9798430at2"/>
<reference evidence="2 3" key="1">
    <citation type="submission" date="2018-09" db="EMBL/GenBank/DDBJ databases">
        <title>Nocardia yunnanensis sp. nov., an actinomycete isolated from a soil sample.</title>
        <authorList>
            <person name="Zhang J."/>
        </authorList>
    </citation>
    <scope>NUCLEOTIDE SEQUENCE [LARGE SCALE GENOMIC DNA]</scope>
    <source>
        <strain evidence="2 3">CFHS0054</strain>
    </source>
</reference>
<proteinExistence type="predicted"/>
<dbReference type="PANTHER" id="PTHR36503">
    <property type="entry name" value="BLR2520 PROTEIN"/>
    <property type="match status" value="1"/>
</dbReference>
<dbReference type="EMBL" id="CP032568">
    <property type="protein sequence ID" value="AYF75418.1"/>
    <property type="molecule type" value="Genomic_DNA"/>
</dbReference>
<dbReference type="Gene3D" id="3.10.180.10">
    <property type="entry name" value="2,3-Dihydroxybiphenyl 1,2-Dioxygenase, domain 1"/>
    <property type="match status" value="1"/>
</dbReference>
<gene>
    <name evidence="2" type="ORF">D7D52_17885</name>
</gene>
<protein>
    <submittedName>
        <fullName evidence="2">Glyoxalase</fullName>
    </submittedName>
</protein>
<evidence type="ECO:0000313" key="3">
    <source>
        <dbReference type="Proteomes" id="UP000267164"/>
    </source>
</evidence>
<evidence type="ECO:0000313" key="2">
    <source>
        <dbReference type="EMBL" id="AYF75418.1"/>
    </source>
</evidence>
<evidence type="ECO:0000259" key="1">
    <source>
        <dbReference type="PROSITE" id="PS51819"/>
    </source>
</evidence>
<dbReference type="AlphaFoldDB" id="A0A386ZD55"/>
<dbReference type="RefSeq" id="WP_120737910.1">
    <property type="nucleotide sequence ID" value="NZ_CP032568.1"/>
</dbReference>
<keyword evidence="3" id="KW-1185">Reference proteome</keyword>
<dbReference type="InterPro" id="IPR037523">
    <property type="entry name" value="VOC_core"/>
</dbReference>
<dbReference type="PANTHER" id="PTHR36503:SF3">
    <property type="entry name" value="BLR0126 PROTEIN"/>
    <property type="match status" value="1"/>
</dbReference>
<dbReference type="InterPro" id="IPR029068">
    <property type="entry name" value="Glyas_Bleomycin-R_OHBP_Dase"/>
</dbReference>
<dbReference type="Proteomes" id="UP000267164">
    <property type="component" value="Chromosome"/>
</dbReference>
<dbReference type="Pfam" id="PF00903">
    <property type="entry name" value="Glyoxalase"/>
    <property type="match status" value="1"/>
</dbReference>
<feature type="domain" description="VOC" evidence="1">
    <location>
        <begin position="7"/>
        <end position="131"/>
    </location>
</feature>
<name>A0A386ZD55_9NOCA</name>
<dbReference type="SUPFAM" id="SSF54593">
    <property type="entry name" value="Glyoxalase/Bleomycin resistance protein/Dihydroxybiphenyl dioxygenase"/>
    <property type="match status" value="1"/>
</dbReference>
<organism evidence="2 3">
    <name type="scientific">Nocardia yunnanensis</name>
    <dbReference type="NCBI Taxonomy" id="2382165"/>
    <lineage>
        <taxon>Bacteria</taxon>
        <taxon>Bacillati</taxon>
        <taxon>Actinomycetota</taxon>
        <taxon>Actinomycetes</taxon>
        <taxon>Mycobacteriales</taxon>
        <taxon>Nocardiaceae</taxon>
        <taxon>Nocardia</taxon>
    </lineage>
</organism>
<dbReference type="KEGG" id="nyu:D7D52_17885"/>
<dbReference type="InterPro" id="IPR004360">
    <property type="entry name" value="Glyas_Fos-R_dOase_dom"/>
</dbReference>
<sequence>MTIRTVRLNVVGIVVSDMAAAVAFYRLLGLEFADDADTAPHVDADLGDGIKLMLDTEETVRSFHPGWTAGSGAGRIGLACECGSPAGVDAKFQELVAAGYKAELEPFDAFWGQRYATVLDPDGNGVDLYAASV</sequence>
<dbReference type="PROSITE" id="PS51819">
    <property type="entry name" value="VOC"/>
    <property type="match status" value="1"/>
</dbReference>